<dbReference type="Proteomes" id="UP001153678">
    <property type="component" value="Unassembled WGS sequence"/>
</dbReference>
<comment type="caution">
    <text evidence="1">The sequence shown here is derived from an EMBL/GenBank/DDBJ whole genome shotgun (WGS) entry which is preliminary data.</text>
</comment>
<evidence type="ECO:0000313" key="2">
    <source>
        <dbReference type="Proteomes" id="UP001153678"/>
    </source>
</evidence>
<reference evidence="1" key="1">
    <citation type="submission" date="2022-08" db="EMBL/GenBank/DDBJ databases">
        <authorList>
            <person name="Kallberg Y."/>
            <person name="Tangrot J."/>
            <person name="Rosling A."/>
        </authorList>
    </citation>
    <scope>NUCLEOTIDE SEQUENCE</scope>
    <source>
        <strain evidence="1">Wild A</strain>
    </source>
</reference>
<feature type="non-terminal residue" evidence="1">
    <location>
        <position position="152"/>
    </location>
</feature>
<evidence type="ECO:0000313" key="1">
    <source>
        <dbReference type="EMBL" id="CAI2192930.1"/>
    </source>
</evidence>
<organism evidence="1 2">
    <name type="scientific">Funneliformis geosporum</name>
    <dbReference type="NCBI Taxonomy" id="1117311"/>
    <lineage>
        <taxon>Eukaryota</taxon>
        <taxon>Fungi</taxon>
        <taxon>Fungi incertae sedis</taxon>
        <taxon>Mucoromycota</taxon>
        <taxon>Glomeromycotina</taxon>
        <taxon>Glomeromycetes</taxon>
        <taxon>Glomerales</taxon>
        <taxon>Glomeraceae</taxon>
        <taxon>Funneliformis</taxon>
    </lineage>
</organism>
<proteinExistence type="predicted"/>
<keyword evidence="2" id="KW-1185">Reference proteome</keyword>
<gene>
    <name evidence="1" type="ORF">FWILDA_LOCUS15823</name>
</gene>
<sequence>MNLVKVMIDGVSKTMDGLRQAVGSFFGINTSGFDVAKHEIAKDIITGRERGKTFMQREKNQKIQEQHTARMFTSTLQHTGDSPIEPSMFYANTVKFPYNLFDYWLRNDEEPFTCRFYYSNNLLNNLIHNNNENSITYPLNITFEKLGNILRP</sequence>
<dbReference type="EMBL" id="CAMKVN010008889">
    <property type="protein sequence ID" value="CAI2192930.1"/>
    <property type="molecule type" value="Genomic_DNA"/>
</dbReference>
<name>A0A9W4T777_9GLOM</name>
<protein>
    <submittedName>
        <fullName evidence="1">11759_t:CDS:1</fullName>
    </submittedName>
</protein>
<accession>A0A9W4T777</accession>
<dbReference type="AlphaFoldDB" id="A0A9W4T777"/>